<protein>
    <recommendedName>
        <fullName evidence="1">MIP18 family-like domain-containing protein</fullName>
    </recommendedName>
</protein>
<dbReference type="Gene3D" id="3.30.300.130">
    <property type="entry name" value="Fe-S cluster assembly (FSCA)"/>
    <property type="match status" value="1"/>
</dbReference>
<feature type="non-terminal residue" evidence="2">
    <location>
        <position position="57"/>
    </location>
</feature>
<gene>
    <name evidence="2" type="ORF">Tci_924211</name>
</gene>
<reference evidence="2" key="1">
    <citation type="journal article" date="2019" name="Sci. Rep.">
        <title>Draft genome of Tanacetum cinerariifolium, the natural source of mosquito coil.</title>
        <authorList>
            <person name="Yamashiro T."/>
            <person name="Shiraishi A."/>
            <person name="Satake H."/>
            <person name="Nakayama K."/>
        </authorList>
    </citation>
    <scope>NUCLEOTIDE SEQUENCE</scope>
</reference>
<evidence type="ECO:0000259" key="1">
    <source>
        <dbReference type="Pfam" id="PF01883"/>
    </source>
</evidence>
<evidence type="ECO:0000313" key="2">
    <source>
        <dbReference type="EMBL" id="GFD52242.1"/>
    </source>
</evidence>
<proteinExistence type="predicted"/>
<sequence length="57" mass="6206">MTTEKLTANSQQLTAKVWELLDEVLDPEVPVLSILDLGIVRGVQVAGEHVTVHITPT</sequence>
<accession>A0A699WWT3</accession>
<feature type="domain" description="MIP18 family-like" evidence="1">
    <location>
        <begin position="15"/>
        <end position="57"/>
    </location>
</feature>
<dbReference type="AlphaFoldDB" id="A0A699WWT3"/>
<dbReference type="InterPro" id="IPR002744">
    <property type="entry name" value="MIP18-like"/>
</dbReference>
<dbReference type="SUPFAM" id="SSF117916">
    <property type="entry name" value="Fe-S cluster assembly (FSCA) domain-like"/>
    <property type="match status" value="1"/>
</dbReference>
<dbReference type="InterPro" id="IPR034904">
    <property type="entry name" value="FSCA_dom_sf"/>
</dbReference>
<comment type="caution">
    <text evidence="2">The sequence shown here is derived from an EMBL/GenBank/DDBJ whole genome shotgun (WGS) entry which is preliminary data.</text>
</comment>
<name>A0A699WWT3_TANCI</name>
<dbReference type="Pfam" id="PF01883">
    <property type="entry name" value="FeS_assembly_P"/>
    <property type="match status" value="1"/>
</dbReference>
<organism evidence="2">
    <name type="scientific">Tanacetum cinerariifolium</name>
    <name type="common">Dalmatian daisy</name>
    <name type="synonym">Chrysanthemum cinerariifolium</name>
    <dbReference type="NCBI Taxonomy" id="118510"/>
    <lineage>
        <taxon>Eukaryota</taxon>
        <taxon>Viridiplantae</taxon>
        <taxon>Streptophyta</taxon>
        <taxon>Embryophyta</taxon>
        <taxon>Tracheophyta</taxon>
        <taxon>Spermatophyta</taxon>
        <taxon>Magnoliopsida</taxon>
        <taxon>eudicotyledons</taxon>
        <taxon>Gunneridae</taxon>
        <taxon>Pentapetalae</taxon>
        <taxon>asterids</taxon>
        <taxon>campanulids</taxon>
        <taxon>Asterales</taxon>
        <taxon>Asteraceae</taxon>
        <taxon>Asteroideae</taxon>
        <taxon>Anthemideae</taxon>
        <taxon>Anthemidinae</taxon>
        <taxon>Tanacetum</taxon>
    </lineage>
</organism>
<dbReference type="EMBL" id="BKCJ011779827">
    <property type="protein sequence ID" value="GFD52242.1"/>
    <property type="molecule type" value="Genomic_DNA"/>
</dbReference>